<name>A0A7S4CBP4_9EUGL</name>
<organism evidence="2">
    <name type="scientific">Eutreptiella gymnastica</name>
    <dbReference type="NCBI Taxonomy" id="73025"/>
    <lineage>
        <taxon>Eukaryota</taxon>
        <taxon>Discoba</taxon>
        <taxon>Euglenozoa</taxon>
        <taxon>Euglenida</taxon>
        <taxon>Spirocuta</taxon>
        <taxon>Euglenophyceae</taxon>
        <taxon>Eutreptiales</taxon>
        <taxon>Eutreptiaceae</taxon>
        <taxon>Eutreptiella</taxon>
    </lineage>
</organism>
<dbReference type="EMBL" id="HBJA01011888">
    <property type="protein sequence ID" value="CAE0792633.1"/>
    <property type="molecule type" value="Transcribed_RNA"/>
</dbReference>
<evidence type="ECO:0000256" key="1">
    <source>
        <dbReference type="SAM" id="MobiDB-lite"/>
    </source>
</evidence>
<gene>
    <name evidence="2" type="ORF">EGYM00163_LOCUS3749</name>
</gene>
<accession>A0A7S4CBP4</accession>
<dbReference type="AlphaFoldDB" id="A0A7S4CBP4"/>
<proteinExistence type="predicted"/>
<feature type="region of interest" description="Disordered" evidence="1">
    <location>
        <begin position="145"/>
        <end position="167"/>
    </location>
</feature>
<reference evidence="2" key="1">
    <citation type="submission" date="2021-01" db="EMBL/GenBank/DDBJ databases">
        <authorList>
            <person name="Corre E."/>
            <person name="Pelletier E."/>
            <person name="Niang G."/>
            <person name="Scheremetjew M."/>
            <person name="Finn R."/>
            <person name="Kale V."/>
            <person name="Holt S."/>
            <person name="Cochrane G."/>
            <person name="Meng A."/>
            <person name="Brown T."/>
            <person name="Cohen L."/>
        </authorList>
    </citation>
    <scope>NUCLEOTIDE SEQUENCE</scope>
    <source>
        <strain evidence="2">CCMP1594</strain>
    </source>
</reference>
<evidence type="ECO:0000313" key="2">
    <source>
        <dbReference type="EMBL" id="CAE0792633.1"/>
    </source>
</evidence>
<sequence>MVHRNADCRDCRQNFMTHPSGTVQGHIVLPKVHRAHLLCPAVPCSQSSSSTALTREVGSITRPGFGTSVHVKRRRAPHVLVRVSGGTQAHRLRRLCAAAVLSHWPRGGAPARRAHMERLSGVRPARLAREHSLLVTTMGKLIQNRELPLERDESEPDSAAEHSSQGLLCARRTDLPSRLHLML</sequence>
<protein>
    <submittedName>
        <fullName evidence="2">Uncharacterized protein</fullName>
    </submittedName>
</protein>